<proteinExistence type="predicted"/>
<gene>
    <name evidence="1" type="ORF">PD5205_00212</name>
</gene>
<evidence type="ECO:0000313" key="1">
    <source>
        <dbReference type="EMBL" id="SMR01533.1"/>
    </source>
</evidence>
<accession>A0A1Y6HJD1</accession>
<protein>
    <submittedName>
        <fullName evidence="1">Uncharacterized protein</fullName>
    </submittedName>
</protein>
<sequence length="182" mass="20804">MAIGNGRLRPIKLSMCSGVSKRRSCGRRVTHQGSFEQLFRSTTEAIAAMRKCLIFSMDDRRVRANSKLTRHVVDYSEVLSQHVGGVTRRLRPADRHVHRRISGRLRRRWHWCVEPQLGSDFAECHPLRQTFAPEGIRGDQVMRYRPSKPSSATGSCRWGCHRLIPTAHHRPLARASVASSKR</sequence>
<dbReference type="Proteomes" id="UP000195953">
    <property type="component" value="Chromosome 1"/>
</dbReference>
<dbReference type="AlphaFoldDB" id="A0A1Y6HJD1"/>
<name>A0A1Y6HJD1_9XANT</name>
<evidence type="ECO:0000313" key="2">
    <source>
        <dbReference type="Proteomes" id="UP000195953"/>
    </source>
</evidence>
<reference evidence="1 2" key="1">
    <citation type="submission" date="2017-05" db="EMBL/GenBank/DDBJ databases">
        <authorList>
            <person name="Song R."/>
            <person name="Chenine A.L."/>
            <person name="Ruprecht R.M."/>
        </authorList>
    </citation>
    <scope>NUCLEOTIDE SEQUENCE [LARGE SCALE GENOMIC DNA]</scope>
    <source>
        <strain evidence="1">PD5205</strain>
    </source>
</reference>
<dbReference type="EMBL" id="LT853885">
    <property type="protein sequence ID" value="SMR01533.1"/>
    <property type="molecule type" value="Genomic_DNA"/>
</dbReference>
<organism evidence="1 2">
    <name type="scientific">Xanthomonas fragariae</name>
    <dbReference type="NCBI Taxonomy" id="48664"/>
    <lineage>
        <taxon>Bacteria</taxon>
        <taxon>Pseudomonadati</taxon>
        <taxon>Pseudomonadota</taxon>
        <taxon>Gammaproteobacteria</taxon>
        <taxon>Lysobacterales</taxon>
        <taxon>Lysobacteraceae</taxon>
        <taxon>Xanthomonas</taxon>
    </lineage>
</organism>